<gene>
    <name evidence="2" type="ORF">ICI42_09465</name>
</gene>
<dbReference type="Proteomes" id="UP000643405">
    <property type="component" value="Unassembled WGS sequence"/>
</dbReference>
<dbReference type="InterPro" id="IPR000160">
    <property type="entry name" value="GGDEF_dom"/>
</dbReference>
<dbReference type="AlphaFoldDB" id="A0A8J6TZY6"/>
<dbReference type="CDD" id="cd01949">
    <property type="entry name" value="GGDEF"/>
    <property type="match status" value="1"/>
</dbReference>
<dbReference type="InterPro" id="IPR052163">
    <property type="entry name" value="DGC-Regulatory_Protein"/>
</dbReference>
<sequence length="354" mass="39350">MDAIEFSRAQLRPVNEADRQLVVRSLLPSQMPDMPELKALSFLVREIFDIATCSVSIIDEDWQRIAASSGLPTSDCARDESICTRVVYKNAPFIVEDLRKHPELSKMPYVTGEPGYRFYAGAPLQLDPGISIGALCVIDTKPRRLEKSQLEQLRHFATVATGLIKLHRANVMLQYDEAALKLAAMTDPLTGLYNRGALRDLIDRALDTAISSGGTLGAIYIDMDKFKSVNDTHGHIVGDMMLKEASDRIRSVLRASDYPLRMGGDEFAVLFNAPMTREALESVAVRLLDVFRKPFELNGLQLQTHASIGIALAPQDGNTWEELERNVDKALYAAKAAGRDRFVFFDTLGPNKIH</sequence>
<dbReference type="SUPFAM" id="SSF55073">
    <property type="entry name" value="Nucleotide cyclase"/>
    <property type="match status" value="1"/>
</dbReference>
<dbReference type="Gene3D" id="3.30.70.270">
    <property type="match status" value="1"/>
</dbReference>
<dbReference type="SMART" id="SM00267">
    <property type="entry name" value="GGDEF"/>
    <property type="match status" value="1"/>
</dbReference>
<name>A0A8J6TZY6_9HYPH</name>
<evidence type="ECO:0000313" key="3">
    <source>
        <dbReference type="Proteomes" id="UP000643405"/>
    </source>
</evidence>
<dbReference type="InterPro" id="IPR029016">
    <property type="entry name" value="GAF-like_dom_sf"/>
</dbReference>
<dbReference type="Gene3D" id="3.30.450.40">
    <property type="match status" value="1"/>
</dbReference>
<dbReference type="NCBIfam" id="TIGR00254">
    <property type="entry name" value="GGDEF"/>
    <property type="match status" value="1"/>
</dbReference>
<dbReference type="SMART" id="SM00065">
    <property type="entry name" value="GAF"/>
    <property type="match status" value="1"/>
</dbReference>
<proteinExistence type="predicted"/>
<evidence type="ECO:0000259" key="1">
    <source>
        <dbReference type="PROSITE" id="PS50887"/>
    </source>
</evidence>
<comment type="caution">
    <text evidence="2">The sequence shown here is derived from an EMBL/GenBank/DDBJ whole genome shotgun (WGS) entry which is preliminary data.</text>
</comment>
<dbReference type="SUPFAM" id="SSF55781">
    <property type="entry name" value="GAF domain-like"/>
    <property type="match status" value="1"/>
</dbReference>
<dbReference type="Pfam" id="PF00990">
    <property type="entry name" value="GGDEF"/>
    <property type="match status" value="1"/>
</dbReference>
<dbReference type="PANTHER" id="PTHR46663:SF4">
    <property type="entry name" value="DIGUANYLATE CYCLASE DGCT-RELATED"/>
    <property type="match status" value="1"/>
</dbReference>
<dbReference type="InterPro" id="IPR043128">
    <property type="entry name" value="Rev_trsase/Diguanyl_cyclase"/>
</dbReference>
<reference evidence="2" key="1">
    <citation type="submission" date="2020-09" db="EMBL/GenBank/DDBJ databases">
        <title>Genome seq and assembly of Tianweitania sp.</title>
        <authorList>
            <person name="Chhetri G."/>
        </authorList>
    </citation>
    <scope>NUCLEOTIDE SEQUENCE</scope>
    <source>
        <strain evidence="2">Rool2</strain>
    </source>
</reference>
<dbReference type="InterPro" id="IPR029787">
    <property type="entry name" value="Nucleotide_cyclase"/>
</dbReference>
<dbReference type="Pfam" id="PF13185">
    <property type="entry name" value="GAF_2"/>
    <property type="match status" value="1"/>
</dbReference>
<organism evidence="2 3">
    <name type="scientific">Oryzicola mucosus</name>
    <dbReference type="NCBI Taxonomy" id="2767425"/>
    <lineage>
        <taxon>Bacteria</taxon>
        <taxon>Pseudomonadati</taxon>
        <taxon>Pseudomonadota</taxon>
        <taxon>Alphaproteobacteria</taxon>
        <taxon>Hyphomicrobiales</taxon>
        <taxon>Phyllobacteriaceae</taxon>
        <taxon>Oryzicola</taxon>
    </lineage>
</organism>
<evidence type="ECO:0000313" key="2">
    <source>
        <dbReference type="EMBL" id="MBD0414881.1"/>
    </source>
</evidence>
<dbReference type="InterPro" id="IPR003018">
    <property type="entry name" value="GAF"/>
</dbReference>
<feature type="domain" description="GGDEF" evidence="1">
    <location>
        <begin position="214"/>
        <end position="347"/>
    </location>
</feature>
<dbReference type="PROSITE" id="PS50887">
    <property type="entry name" value="GGDEF"/>
    <property type="match status" value="1"/>
</dbReference>
<keyword evidence="3" id="KW-1185">Reference proteome</keyword>
<protein>
    <submittedName>
        <fullName evidence="2">Sensor domain-containing diguanylate cyclase</fullName>
    </submittedName>
</protein>
<dbReference type="PANTHER" id="PTHR46663">
    <property type="entry name" value="DIGUANYLATE CYCLASE DGCT-RELATED"/>
    <property type="match status" value="1"/>
</dbReference>
<accession>A0A8J6TZY6</accession>
<dbReference type="EMBL" id="JACVVX010000002">
    <property type="protein sequence ID" value="MBD0414881.1"/>
    <property type="molecule type" value="Genomic_DNA"/>
</dbReference>